<dbReference type="EMBL" id="BKCP01008181">
    <property type="protein sequence ID" value="GER48275.1"/>
    <property type="molecule type" value="Genomic_DNA"/>
</dbReference>
<evidence type="ECO:0000313" key="2">
    <source>
        <dbReference type="Proteomes" id="UP000325081"/>
    </source>
</evidence>
<protein>
    <submittedName>
        <fullName evidence="1">Mitochondrial transcription factor 1</fullName>
    </submittedName>
</protein>
<reference evidence="2" key="1">
    <citation type="journal article" date="2019" name="Curr. Biol.">
        <title>Genome Sequence of Striga asiatica Provides Insight into the Evolution of Plant Parasitism.</title>
        <authorList>
            <person name="Yoshida S."/>
            <person name="Kim S."/>
            <person name="Wafula E.K."/>
            <person name="Tanskanen J."/>
            <person name="Kim Y.M."/>
            <person name="Honaas L."/>
            <person name="Yang Z."/>
            <person name="Spallek T."/>
            <person name="Conn C.E."/>
            <person name="Ichihashi Y."/>
            <person name="Cheong K."/>
            <person name="Cui S."/>
            <person name="Der J.P."/>
            <person name="Gundlach H."/>
            <person name="Jiao Y."/>
            <person name="Hori C."/>
            <person name="Ishida J.K."/>
            <person name="Kasahara H."/>
            <person name="Kiba T."/>
            <person name="Kim M.S."/>
            <person name="Koo N."/>
            <person name="Laohavisit A."/>
            <person name="Lee Y.H."/>
            <person name="Lumba S."/>
            <person name="McCourt P."/>
            <person name="Mortimer J.C."/>
            <person name="Mutuku J.M."/>
            <person name="Nomura T."/>
            <person name="Sasaki-Sekimoto Y."/>
            <person name="Seto Y."/>
            <person name="Wang Y."/>
            <person name="Wakatake T."/>
            <person name="Sakakibara H."/>
            <person name="Demura T."/>
            <person name="Yamaguchi S."/>
            <person name="Yoneyama K."/>
            <person name="Manabe R.I."/>
            <person name="Nelson D.C."/>
            <person name="Schulman A.H."/>
            <person name="Timko M.P."/>
            <person name="dePamphilis C.W."/>
            <person name="Choi D."/>
            <person name="Shirasu K."/>
        </authorList>
    </citation>
    <scope>NUCLEOTIDE SEQUENCE [LARGE SCALE GENOMIC DNA]</scope>
    <source>
        <strain evidence="2">cv. UVA1</strain>
    </source>
</reference>
<keyword evidence="2" id="KW-1185">Reference proteome</keyword>
<name>A0A5A7QSC8_STRAF</name>
<evidence type="ECO:0000313" key="1">
    <source>
        <dbReference type="EMBL" id="GER48275.1"/>
    </source>
</evidence>
<comment type="caution">
    <text evidence="1">The sequence shown here is derived from an EMBL/GenBank/DDBJ whole genome shotgun (WGS) entry which is preliminary data.</text>
</comment>
<gene>
    <name evidence="1" type="ORF">STAS_25437</name>
</gene>
<sequence>MGLLAPFTTISSTVTPDTTDDDSDWAHVLILTPFSVPSKVQFFKVTSATFPSPSYFPRLPMLIPCPGPHHTPVTFTPVHPSPIDTQSSPVPIIESVIRVLLERAMWTPSVLGLSPGAHMCTCSTCTLSDA</sequence>
<organism evidence="1 2">
    <name type="scientific">Striga asiatica</name>
    <name type="common">Asiatic witchweed</name>
    <name type="synonym">Buchnera asiatica</name>
    <dbReference type="NCBI Taxonomy" id="4170"/>
    <lineage>
        <taxon>Eukaryota</taxon>
        <taxon>Viridiplantae</taxon>
        <taxon>Streptophyta</taxon>
        <taxon>Embryophyta</taxon>
        <taxon>Tracheophyta</taxon>
        <taxon>Spermatophyta</taxon>
        <taxon>Magnoliopsida</taxon>
        <taxon>eudicotyledons</taxon>
        <taxon>Gunneridae</taxon>
        <taxon>Pentapetalae</taxon>
        <taxon>asterids</taxon>
        <taxon>lamiids</taxon>
        <taxon>Lamiales</taxon>
        <taxon>Orobanchaceae</taxon>
        <taxon>Buchnereae</taxon>
        <taxon>Striga</taxon>
    </lineage>
</organism>
<accession>A0A5A7QSC8</accession>
<proteinExistence type="predicted"/>
<dbReference type="AlphaFoldDB" id="A0A5A7QSC8"/>
<dbReference type="OrthoDB" id="913580at2759"/>
<dbReference type="Proteomes" id="UP000325081">
    <property type="component" value="Unassembled WGS sequence"/>
</dbReference>